<keyword evidence="2" id="KW-1185">Reference proteome</keyword>
<gene>
    <name evidence="1" type="ORF">BpHYR1_036269</name>
</gene>
<evidence type="ECO:0000313" key="1">
    <source>
        <dbReference type="EMBL" id="RMZ98879.1"/>
    </source>
</evidence>
<dbReference type="Proteomes" id="UP000276133">
    <property type="component" value="Unassembled WGS sequence"/>
</dbReference>
<comment type="caution">
    <text evidence="1">The sequence shown here is derived from an EMBL/GenBank/DDBJ whole genome shotgun (WGS) entry which is preliminary data.</text>
</comment>
<accession>A0A3M7PII6</accession>
<protein>
    <submittedName>
        <fullName evidence="1">Uncharacterized protein</fullName>
    </submittedName>
</protein>
<proteinExistence type="predicted"/>
<organism evidence="1 2">
    <name type="scientific">Brachionus plicatilis</name>
    <name type="common">Marine rotifer</name>
    <name type="synonym">Brachionus muelleri</name>
    <dbReference type="NCBI Taxonomy" id="10195"/>
    <lineage>
        <taxon>Eukaryota</taxon>
        <taxon>Metazoa</taxon>
        <taxon>Spiralia</taxon>
        <taxon>Gnathifera</taxon>
        <taxon>Rotifera</taxon>
        <taxon>Eurotatoria</taxon>
        <taxon>Monogononta</taxon>
        <taxon>Pseudotrocha</taxon>
        <taxon>Ploima</taxon>
        <taxon>Brachionidae</taxon>
        <taxon>Brachionus</taxon>
    </lineage>
</organism>
<dbReference type="AlphaFoldDB" id="A0A3M7PII6"/>
<dbReference type="EMBL" id="REGN01010502">
    <property type="protein sequence ID" value="RMZ98879.1"/>
    <property type="molecule type" value="Genomic_DNA"/>
</dbReference>
<evidence type="ECO:0000313" key="2">
    <source>
        <dbReference type="Proteomes" id="UP000276133"/>
    </source>
</evidence>
<name>A0A3M7PII6_BRAPC</name>
<sequence length="94" mass="10972">MKEDLYEGSHARLKINNQITIYLFEICLNILYLFSSQIEDSYCFLVKDSTTNVVQFFKLSKSDILKLMINLKNALIARKIAGILTSHLWMGKYF</sequence>
<reference evidence="1 2" key="1">
    <citation type="journal article" date="2018" name="Sci. Rep.">
        <title>Genomic signatures of local adaptation to the degree of environmental predictability in rotifers.</title>
        <authorList>
            <person name="Franch-Gras L."/>
            <person name="Hahn C."/>
            <person name="Garcia-Roger E.M."/>
            <person name="Carmona M.J."/>
            <person name="Serra M."/>
            <person name="Gomez A."/>
        </authorList>
    </citation>
    <scope>NUCLEOTIDE SEQUENCE [LARGE SCALE GENOMIC DNA]</scope>
    <source>
        <strain evidence="1">HYR1</strain>
    </source>
</reference>